<keyword evidence="1" id="KW-0812">Transmembrane</keyword>
<accession>A0A3N6MM96</accession>
<feature type="transmembrane region" description="Helical" evidence="1">
    <location>
        <begin position="253"/>
        <end position="271"/>
    </location>
</feature>
<feature type="transmembrane region" description="Helical" evidence="1">
    <location>
        <begin position="361"/>
        <end position="382"/>
    </location>
</feature>
<feature type="transmembrane region" description="Helical" evidence="1">
    <location>
        <begin position="81"/>
        <end position="104"/>
    </location>
</feature>
<protein>
    <submittedName>
        <fullName evidence="2">MFS transporter</fullName>
    </submittedName>
</protein>
<feature type="transmembrane region" description="Helical" evidence="1">
    <location>
        <begin position="292"/>
        <end position="313"/>
    </location>
</feature>
<keyword evidence="1" id="KW-0472">Membrane</keyword>
<reference evidence="2 3" key="1">
    <citation type="submission" date="2018-10" db="EMBL/GenBank/DDBJ databases">
        <title>Natrarchaeobius chitinivorans gen. nov., sp. nov., and Natrarchaeobius haloalkaliphilus sp. nov., alkaliphilic, chitin-utilizing haloarchaea from hypersaline alkaline lakes.</title>
        <authorList>
            <person name="Sorokin D.Y."/>
            <person name="Elcheninov A.G."/>
            <person name="Kostrikina N.A."/>
            <person name="Bale N.J."/>
            <person name="Sinninghe Damste J.S."/>
            <person name="Khijniak T.V."/>
            <person name="Kublanov I.V."/>
            <person name="Toshchakov S.V."/>
        </authorList>
    </citation>
    <scope>NUCLEOTIDE SEQUENCE [LARGE SCALE GENOMIC DNA]</scope>
    <source>
        <strain evidence="2 3">AArcht4T</strain>
    </source>
</reference>
<feature type="transmembrane region" description="Helical" evidence="1">
    <location>
        <begin position="394"/>
        <end position="413"/>
    </location>
</feature>
<evidence type="ECO:0000256" key="1">
    <source>
        <dbReference type="SAM" id="Phobius"/>
    </source>
</evidence>
<dbReference type="RefSeq" id="WP_124194302.1">
    <property type="nucleotide sequence ID" value="NZ_REGA01000002.1"/>
</dbReference>
<dbReference type="EMBL" id="REGA01000002">
    <property type="protein sequence ID" value="RQG97181.1"/>
    <property type="molecule type" value="Genomic_DNA"/>
</dbReference>
<feature type="transmembrane region" description="Helical" evidence="1">
    <location>
        <begin position="124"/>
        <end position="145"/>
    </location>
</feature>
<proteinExistence type="predicted"/>
<dbReference type="OrthoDB" id="137309at2157"/>
<evidence type="ECO:0000313" key="2">
    <source>
        <dbReference type="EMBL" id="RQG97181.1"/>
    </source>
</evidence>
<evidence type="ECO:0000313" key="3">
    <source>
        <dbReference type="Proteomes" id="UP000282323"/>
    </source>
</evidence>
<organism evidence="2 3">
    <name type="scientific">Natrarchaeobius chitinivorans</name>
    <dbReference type="NCBI Taxonomy" id="1679083"/>
    <lineage>
        <taxon>Archaea</taxon>
        <taxon>Methanobacteriati</taxon>
        <taxon>Methanobacteriota</taxon>
        <taxon>Stenosarchaea group</taxon>
        <taxon>Halobacteria</taxon>
        <taxon>Halobacteriales</taxon>
        <taxon>Natrialbaceae</taxon>
        <taxon>Natrarchaeobius</taxon>
    </lineage>
</organism>
<comment type="caution">
    <text evidence="2">The sequence shown here is derived from an EMBL/GenBank/DDBJ whole genome shotgun (WGS) entry which is preliminary data.</text>
</comment>
<name>A0A3N6MM96_NATCH</name>
<feature type="transmembrane region" description="Helical" evidence="1">
    <location>
        <begin position="152"/>
        <end position="173"/>
    </location>
</feature>
<feature type="transmembrane region" description="Helical" evidence="1">
    <location>
        <begin position="210"/>
        <end position="227"/>
    </location>
</feature>
<dbReference type="AlphaFoldDB" id="A0A3N6MM96"/>
<feature type="transmembrane region" description="Helical" evidence="1">
    <location>
        <begin position="179"/>
        <end position="198"/>
    </location>
</feature>
<gene>
    <name evidence="2" type="ORF">EA473_03670</name>
</gene>
<feature type="transmembrane region" description="Helical" evidence="1">
    <location>
        <begin position="460"/>
        <end position="481"/>
    </location>
</feature>
<feature type="transmembrane region" description="Helical" evidence="1">
    <location>
        <begin position="49"/>
        <end position="69"/>
    </location>
</feature>
<sequence length="605" mass="64843">MASHAAASDEPYRKLALSVGFLSITVSALVAHASPATGYELSIYTMTPSLVWVGLALAMSVSLSVAFAPTSDDGSWSRSSALVLGGTAMTVLAGLPIIRGYHFFGHHDAMTHLGWARGIADGSISPFSLLYPGIHTLSVFINSIVGIPIRHALLLVVLLSTLAFVVFVPLSVATLVPDSLAVAIATFGAFLLLPVTSVSTFMHPHAMTQTILLFALFVFVLLKYVTAEEGRSMGIPFLVAIVAVAAVVYHPQYVAHMLVVCLAICALQFFVPRIPLVSRRTTVRRIADHQRLYGLTLFVFGIFLLWSANHGFFSGFAGRAVSSAVEYLLTGSGEAGTSIAAQGGSLSAIGASLTEAFLKLFFPHLVVTLLAMAVITTAFLAGRPARFPDVAATTVYLATGLAGLTGLFVVYFVSVTSEMYFRVFGLMMVFAVILASIALHESIRSLSAVISPSAVRTVAVAFFAILIVTSTAALFASPYTYGQSHHVSETQMHGYETAFANADDGIEFAGFGRAPDRFSDAIFAAETRTSTHATVTPETFEDGPADYYGTDRYLVVSQVDRDRELVAYQGLHYSEHDFDSLDNHRNLDRVHSNGEVTTYRVTTDA</sequence>
<keyword evidence="3" id="KW-1185">Reference proteome</keyword>
<dbReference type="Proteomes" id="UP000282323">
    <property type="component" value="Unassembled WGS sequence"/>
</dbReference>
<feature type="transmembrane region" description="Helical" evidence="1">
    <location>
        <begin position="419"/>
        <end position="439"/>
    </location>
</feature>
<keyword evidence="1" id="KW-1133">Transmembrane helix</keyword>